<reference evidence="9 10" key="1">
    <citation type="journal article" date="2014" name="Mol. Plant">
        <title>Chromosome Scale Genome Assembly and Transcriptome Profiling of Nannochloropsis gaditana in Nitrogen Depletion.</title>
        <authorList>
            <person name="Corteggiani Carpinelli E."/>
            <person name="Telatin A."/>
            <person name="Vitulo N."/>
            <person name="Forcato C."/>
            <person name="D'Angelo M."/>
            <person name="Schiavon R."/>
            <person name="Vezzi A."/>
            <person name="Giacometti G.M."/>
            <person name="Morosinotto T."/>
            <person name="Valle G."/>
        </authorList>
    </citation>
    <scope>NUCLEOTIDE SEQUENCE [LARGE SCALE GENOMIC DNA]</scope>
    <source>
        <strain evidence="9 10">B-31</strain>
    </source>
</reference>
<dbReference type="AlphaFoldDB" id="W7UA00"/>
<protein>
    <submittedName>
        <fullName evidence="9">Trna rrna methyltransferase</fullName>
    </submittedName>
</protein>
<accession>W7UA00</accession>
<keyword evidence="6" id="KW-0694">RNA-binding</keyword>
<dbReference type="GO" id="GO:0000049">
    <property type="term" value="F:tRNA binding"/>
    <property type="evidence" value="ECO:0007669"/>
    <property type="project" value="UniProtKB-KW"/>
</dbReference>
<dbReference type="Pfam" id="PF00588">
    <property type="entry name" value="SpoU_methylase"/>
    <property type="match status" value="1"/>
</dbReference>
<sequence length="395" mass="43811">MLYASAGWDGRSCQVAFVVSVLILVRARLPQAYSSSRPASFISAAFKNRGGLFTTNIRVQRSLLFPRTSVAVCDTRRKRKLHYDVPKPDSNDGNFDNWEFGVNAGWSGENNGRSLRIKQHGDGSTQSVGKEAEEREGENHNMDHEEEDDRHIRDVAAATECLSRFCTAARLERLRDIVNKRTKSVQFVFENVANPNNLWACLRSLDAFGVQYAHVILDTAHYRKPHRLAQAKSAMGSQKWLTVREHPSASACVAALKREGYYVLASDLKPGTSPKPVQEVNWAAQKVAIVMGNEERGITEEMRSLCDGTFQIPMMGFAESFNLSGSTAVTLAFVSSMGGLKHGDLPTAEKNLLLLRWLLRSVPQGPAILRREGLLIEDERFLPTSKAVLGYSLGG</sequence>
<gene>
    <name evidence="9" type="ORF">Naga_100006g92</name>
</gene>
<dbReference type="SUPFAM" id="SSF75217">
    <property type="entry name" value="alpha/beta knot"/>
    <property type="match status" value="1"/>
</dbReference>
<evidence type="ECO:0000259" key="8">
    <source>
        <dbReference type="Pfam" id="PF00588"/>
    </source>
</evidence>
<feature type="region of interest" description="Disordered" evidence="7">
    <location>
        <begin position="111"/>
        <end position="148"/>
    </location>
</feature>
<dbReference type="InterPro" id="IPR033671">
    <property type="entry name" value="TrmH"/>
</dbReference>
<evidence type="ECO:0000256" key="3">
    <source>
        <dbReference type="ARBA" id="ARBA00022679"/>
    </source>
</evidence>
<dbReference type="EMBL" id="AZIL01000126">
    <property type="protein sequence ID" value="EWM29606.1"/>
    <property type="molecule type" value="Genomic_DNA"/>
</dbReference>
<dbReference type="OrthoDB" id="241340at2759"/>
<dbReference type="PANTHER" id="PTHR43453">
    <property type="entry name" value="RRNA METHYLASE-LIKE"/>
    <property type="match status" value="1"/>
</dbReference>
<keyword evidence="10" id="KW-1185">Reference proteome</keyword>
<keyword evidence="1" id="KW-0820">tRNA-binding</keyword>
<name>W7UA00_9STRA</name>
<evidence type="ECO:0000313" key="10">
    <source>
        <dbReference type="Proteomes" id="UP000019335"/>
    </source>
</evidence>
<keyword evidence="5" id="KW-0819">tRNA processing</keyword>
<evidence type="ECO:0000256" key="2">
    <source>
        <dbReference type="ARBA" id="ARBA00022603"/>
    </source>
</evidence>
<dbReference type="PANTHER" id="PTHR43453:SF1">
    <property type="entry name" value="TRNA_RRNA METHYLTRANSFERASE SPOU TYPE DOMAIN-CONTAINING PROTEIN"/>
    <property type="match status" value="1"/>
</dbReference>
<evidence type="ECO:0000256" key="1">
    <source>
        <dbReference type="ARBA" id="ARBA00022555"/>
    </source>
</evidence>
<evidence type="ECO:0000313" key="9">
    <source>
        <dbReference type="EMBL" id="EWM29606.1"/>
    </source>
</evidence>
<evidence type="ECO:0000256" key="4">
    <source>
        <dbReference type="ARBA" id="ARBA00022691"/>
    </source>
</evidence>
<feature type="compositionally biased region" description="Basic and acidic residues" evidence="7">
    <location>
        <begin position="130"/>
        <end position="148"/>
    </location>
</feature>
<keyword evidence="3 9" id="KW-0808">Transferase</keyword>
<evidence type="ECO:0000256" key="6">
    <source>
        <dbReference type="ARBA" id="ARBA00022884"/>
    </source>
</evidence>
<dbReference type="CDD" id="cd18092">
    <property type="entry name" value="SpoU-like_TrmH"/>
    <property type="match status" value="1"/>
</dbReference>
<dbReference type="InterPro" id="IPR001537">
    <property type="entry name" value="SpoU_MeTrfase"/>
</dbReference>
<dbReference type="InterPro" id="IPR029026">
    <property type="entry name" value="tRNA_m1G_MTases_N"/>
</dbReference>
<keyword evidence="2 9" id="KW-0489">Methyltransferase</keyword>
<evidence type="ECO:0000256" key="7">
    <source>
        <dbReference type="SAM" id="MobiDB-lite"/>
    </source>
</evidence>
<dbReference type="Gene3D" id="3.40.1280.10">
    <property type="match status" value="1"/>
</dbReference>
<comment type="caution">
    <text evidence="9">The sequence shown here is derived from an EMBL/GenBank/DDBJ whole genome shotgun (WGS) entry which is preliminary data.</text>
</comment>
<keyword evidence="4" id="KW-0949">S-adenosyl-L-methionine</keyword>
<evidence type="ECO:0000256" key="5">
    <source>
        <dbReference type="ARBA" id="ARBA00022694"/>
    </source>
</evidence>
<dbReference type="Proteomes" id="UP000019335">
    <property type="component" value="Chromosome 2"/>
</dbReference>
<dbReference type="GO" id="GO:0002938">
    <property type="term" value="P:tRNA guanine ribose methylation"/>
    <property type="evidence" value="ECO:0007669"/>
    <property type="project" value="TreeGrafter"/>
</dbReference>
<dbReference type="InterPro" id="IPR029028">
    <property type="entry name" value="Alpha/beta_knot_MTases"/>
</dbReference>
<feature type="domain" description="tRNA/rRNA methyltransferase SpoU type" evidence="8">
    <location>
        <begin position="186"/>
        <end position="331"/>
    </location>
</feature>
<dbReference type="GO" id="GO:0008173">
    <property type="term" value="F:RNA methyltransferase activity"/>
    <property type="evidence" value="ECO:0007669"/>
    <property type="project" value="InterPro"/>
</dbReference>
<proteinExistence type="predicted"/>
<organism evidence="9 10">
    <name type="scientific">Nannochloropsis gaditana</name>
    <dbReference type="NCBI Taxonomy" id="72520"/>
    <lineage>
        <taxon>Eukaryota</taxon>
        <taxon>Sar</taxon>
        <taxon>Stramenopiles</taxon>
        <taxon>Ochrophyta</taxon>
        <taxon>Eustigmatophyceae</taxon>
        <taxon>Eustigmatales</taxon>
        <taxon>Monodopsidaceae</taxon>
        <taxon>Nannochloropsis</taxon>
    </lineage>
</organism>